<sequence length="317" mass="36712">MGAVYCPVCRQTCFTGKKHIFGTTHQTKLRVLLVRFLEKVKEARRTLKCPLVEKFDASQHSVKFWCYCCSMEVDKHVTDGSTTVLFGGIMQHMSSPQHRSNTHTFWWENKADPKLRDKFIITRDEAERFKAVLAQALEKYEEKEDLLINEHAAMIRLQEQRRLELLHSVTEVSFPMNDGVNSVCDMKSCELRLCFSDIFYQITVSAEEAALLVGGIPPWLQDDLREAGSERADLEIGPSMHDYLKHKEQQKLKKLPPNRVGGNFDHGSHTDSNWLPSFGRVWNNGRRWQSRWVHQTFTETCTEFNPSYEKGGYEAHL</sequence>
<evidence type="ECO:0000313" key="3">
    <source>
        <dbReference type="Proteomes" id="UP000694580"/>
    </source>
</evidence>
<reference evidence="2 3" key="1">
    <citation type="submission" date="2020-06" db="EMBL/GenBank/DDBJ databases">
        <authorList>
            <consortium name="Wellcome Sanger Institute Data Sharing"/>
        </authorList>
    </citation>
    <scope>NUCLEOTIDE SEQUENCE [LARGE SCALE GENOMIC DNA]</scope>
</reference>
<protein>
    <recommendedName>
        <fullName evidence="4">Coiled-coil domain containing 84</fullName>
    </recommendedName>
</protein>
<feature type="coiled-coil region" evidence="1">
    <location>
        <begin position="123"/>
        <end position="150"/>
    </location>
</feature>
<dbReference type="InterPro" id="IPR028015">
    <property type="entry name" value="CCDC84-like"/>
</dbReference>
<dbReference type="AlphaFoldDB" id="A0AAY4BYS3"/>
<keyword evidence="3" id="KW-1185">Reference proteome</keyword>
<dbReference type="PANTHER" id="PTHR31198">
    <property type="entry name" value="COILED-COIL DOMAIN-CONTAINING PROTEIN 84"/>
    <property type="match status" value="1"/>
</dbReference>
<reference evidence="2" key="3">
    <citation type="submission" date="2025-09" db="UniProtKB">
        <authorList>
            <consortium name="Ensembl"/>
        </authorList>
    </citation>
    <scope>IDENTIFICATION</scope>
</reference>
<dbReference type="PANTHER" id="PTHR31198:SF1">
    <property type="entry name" value="CENTROSOMAL AT-AC SPLICING FACTOR"/>
    <property type="match status" value="1"/>
</dbReference>
<proteinExistence type="predicted"/>
<keyword evidence="1" id="KW-0175">Coiled coil</keyword>
<dbReference type="Proteomes" id="UP000694580">
    <property type="component" value="Chromosome 6"/>
</dbReference>
<dbReference type="GeneTree" id="ENSGT00390000007799"/>
<organism evidence="2 3">
    <name type="scientific">Denticeps clupeoides</name>
    <name type="common">denticle herring</name>
    <dbReference type="NCBI Taxonomy" id="299321"/>
    <lineage>
        <taxon>Eukaryota</taxon>
        <taxon>Metazoa</taxon>
        <taxon>Chordata</taxon>
        <taxon>Craniata</taxon>
        <taxon>Vertebrata</taxon>
        <taxon>Euteleostomi</taxon>
        <taxon>Actinopterygii</taxon>
        <taxon>Neopterygii</taxon>
        <taxon>Teleostei</taxon>
        <taxon>Clupei</taxon>
        <taxon>Clupeiformes</taxon>
        <taxon>Denticipitoidei</taxon>
        <taxon>Denticipitidae</taxon>
        <taxon>Denticeps</taxon>
    </lineage>
</organism>
<name>A0AAY4BYS3_9TELE</name>
<accession>A0AAY4BYS3</accession>
<evidence type="ECO:0000313" key="2">
    <source>
        <dbReference type="Ensembl" id="ENSDCDP00010026075.1"/>
    </source>
</evidence>
<reference evidence="2" key="2">
    <citation type="submission" date="2025-08" db="UniProtKB">
        <authorList>
            <consortium name="Ensembl"/>
        </authorList>
    </citation>
    <scope>IDENTIFICATION</scope>
</reference>
<evidence type="ECO:0008006" key="4">
    <source>
        <dbReference type="Google" id="ProtNLM"/>
    </source>
</evidence>
<evidence type="ECO:0000256" key="1">
    <source>
        <dbReference type="SAM" id="Coils"/>
    </source>
</evidence>
<dbReference type="Ensembl" id="ENSDCDT00010032228.1">
    <property type="protein sequence ID" value="ENSDCDP00010026075.1"/>
    <property type="gene ID" value="ENSDCDG00010016470.1"/>
</dbReference>
<dbReference type="Pfam" id="PF14968">
    <property type="entry name" value="CCDC84"/>
    <property type="match status" value="2"/>
</dbReference>